<comment type="caution">
    <text evidence="10">The sequence shown here is derived from an EMBL/GenBank/DDBJ whole genome shotgun (WGS) entry which is preliminary data.</text>
</comment>
<evidence type="ECO:0000256" key="3">
    <source>
        <dbReference type="ARBA" id="ARBA00022448"/>
    </source>
</evidence>
<dbReference type="PANTHER" id="PTHR30604:SF1">
    <property type="entry name" value="DNA UTILIZATION PROTEIN HOFQ"/>
    <property type="match status" value="1"/>
</dbReference>
<gene>
    <name evidence="10" type="primary">pilQ</name>
    <name evidence="10" type="ORF">ENV75_04165</name>
</gene>
<dbReference type="Pfam" id="PF00263">
    <property type="entry name" value="Secretin"/>
    <property type="match status" value="1"/>
</dbReference>
<dbReference type="PANTHER" id="PTHR30604">
    <property type="entry name" value="PROTEIN TRANSPORT PROTEIN HOFQ"/>
    <property type="match status" value="1"/>
</dbReference>
<dbReference type="InterPro" id="IPR011662">
    <property type="entry name" value="Secretin/TonB_short_N"/>
</dbReference>
<dbReference type="EMBL" id="DTHO01000045">
    <property type="protein sequence ID" value="HGG99628.1"/>
    <property type="molecule type" value="Genomic_DNA"/>
</dbReference>
<dbReference type="GO" id="GO:0009279">
    <property type="term" value="C:cell outer membrane"/>
    <property type="evidence" value="ECO:0007669"/>
    <property type="project" value="UniProtKB-SubCell"/>
</dbReference>
<comment type="subcellular location">
    <subcellularLocation>
        <location evidence="1 8">Cell outer membrane</location>
    </subcellularLocation>
</comment>
<dbReference type="SMART" id="SM00965">
    <property type="entry name" value="STN"/>
    <property type="match status" value="1"/>
</dbReference>
<dbReference type="GO" id="GO:0009306">
    <property type="term" value="P:protein secretion"/>
    <property type="evidence" value="ECO:0007669"/>
    <property type="project" value="InterPro"/>
</dbReference>
<dbReference type="PROSITE" id="PS00875">
    <property type="entry name" value="T2SP_D"/>
    <property type="match status" value="1"/>
</dbReference>
<name>A0A7C4EMA6_9BACT</name>
<keyword evidence="5" id="KW-0732">Signal</keyword>
<keyword evidence="4" id="KW-0812">Transmembrane</keyword>
<keyword evidence="7" id="KW-0998">Cell outer membrane</keyword>
<keyword evidence="3 8" id="KW-0813">Transport</keyword>
<dbReference type="AlphaFoldDB" id="A0A7C4EMA6"/>
<evidence type="ECO:0000256" key="2">
    <source>
        <dbReference type="ARBA" id="ARBA00006304"/>
    </source>
</evidence>
<sequence length="656" mass="72669">MIKKFFISLIFVFLFTSYLFAGQIKDVIYEADTLKIQLTEKTEYKIISQDDPFKIRIEFVNTEPGTLERKMFFHEGLISEISAQVVGSNTQIEILLAEPFKYEVKMEDSVLIISQTETEKTVASKIIDLTMNETGEGFEISIQGDGELPEPYVKKVDGYINVSFHGVKLDTEPSENIPLSVKREGDELTLSFFFGKDFTVQPLYLGDEVILDIKKFKEQKVSMEQPVSEPSARKIVSEEKTISLDLQDADIVGVFRLIGDISGFNIIIHPDVKGKITLKLINVPWLQALDVICKTFMLEKLFEGNIIRIAPVKVFQEEKKLEAETKDLFKKVEEEQIRIFVLKYASVDKVKSTIETSKILSPKGNISTDERTRTIIVKDIPSVLQQVASLVAELDKPTRQILLEARIVEISSSFSKALGFEWGIKWQPPDTRTTIVGSVGAAAGGSASSVPGGTAELAVNLPASTGTITAPTTAFTVGYLNPTQTFALDLRISALQQSGKGKVISNPKVITLDNQKAKIIQGASIPYGEKDVQSGQVSTKFKDVAITVEATPHLIDDKSMLLDLNVVKEDLVEFVNIGGVYAPRTLKIEGNTKVSLKDGETLVIGGIYKKTDSVTESKVPGLGDVPLLGELFKSRGRDETLYEVMIFITPRILTYE</sequence>
<proteinExistence type="inferred from homology"/>
<evidence type="ECO:0000313" key="10">
    <source>
        <dbReference type="EMBL" id="HGG99628.1"/>
    </source>
</evidence>
<accession>A0A7C4EMA6</accession>
<dbReference type="Pfam" id="PF21305">
    <property type="entry name" value="type_II_gspD_N0"/>
    <property type="match status" value="1"/>
</dbReference>
<feature type="domain" description="Secretin/TonB short N-terminal" evidence="9">
    <location>
        <begin position="264"/>
        <end position="312"/>
    </location>
</feature>
<reference evidence="10" key="1">
    <citation type="journal article" date="2020" name="mSystems">
        <title>Genome- and Community-Level Interaction Insights into Carbon Utilization and Element Cycling Functions of Hydrothermarchaeota in Hydrothermal Sediment.</title>
        <authorList>
            <person name="Zhou Z."/>
            <person name="Liu Y."/>
            <person name="Xu W."/>
            <person name="Pan J."/>
            <person name="Luo Z.H."/>
            <person name="Li M."/>
        </authorList>
    </citation>
    <scope>NUCLEOTIDE SEQUENCE [LARGE SCALE GENOMIC DNA]</scope>
    <source>
        <strain evidence="10">SpSt-788</strain>
    </source>
</reference>
<evidence type="ECO:0000256" key="7">
    <source>
        <dbReference type="ARBA" id="ARBA00023237"/>
    </source>
</evidence>
<evidence type="ECO:0000256" key="6">
    <source>
        <dbReference type="ARBA" id="ARBA00023136"/>
    </source>
</evidence>
<dbReference type="PRINTS" id="PR00811">
    <property type="entry name" value="BCTERIALGSPD"/>
</dbReference>
<dbReference type="Pfam" id="PF03958">
    <property type="entry name" value="Secretin_N"/>
    <property type="match status" value="1"/>
</dbReference>
<dbReference type="Gene3D" id="3.30.1370.130">
    <property type="match status" value="1"/>
</dbReference>
<dbReference type="InterPro" id="IPR004846">
    <property type="entry name" value="T2SS/T3SS_dom"/>
</dbReference>
<dbReference type="InterPro" id="IPR004845">
    <property type="entry name" value="T2SS_GspD_CS"/>
</dbReference>
<evidence type="ECO:0000259" key="9">
    <source>
        <dbReference type="SMART" id="SM00965"/>
    </source>
</evidence>
<dbReference type="InterPro" id="IPR013355">
    <property type="entry name" value="Pilus_4_PilQ"/>
</dbReference>
<dbReference type="InterPro" id="IPR038591">
    <property type="entry name" value="NolW-like_sf"/>
</dbReference>
<evidence type="ECO:0000256" key="8">
    <source>
        <dbReference type="RuleBase" id="RU004004"/>
    </source>
</evidence>
<dbReference type="NCBIfam" id="TIGR02515">
    <property type="entry name" value="IV_pilus_PilQ"/>
    <property type="match status" value="1"/>
</dbReference>
<evidence type="ECO:0000256" key="5">
    <source>
        <dbReference type="ARBA" id="ARBA00022729"/>
    </source>
</evidence>
<keyword evidence="6" id="KW-0472">Membrane</keyword>
<evidence type="ECO:0000256" key="1">
    <source>
        <dbReference type="ARBA" id="ARBA00004442"/>
    </source>
</evidence>
<dbReference type="InterPro" id="IPR005644">
    <property type="entry name" value="NolW-like"/>
</dbReference>
<dbReference type="InterPro" id="IPR051808">
    <property type="entry name" value="Type_IV_pilus_biogenesis"/>
</dbReference>
<evidence type="ECO:0000256" key="4">
    <source>
        <dbReference type="ARBA" id="ARBA00022692"/>
    </source>
</evidence>
<dbReference type="Gene3D" id="3.30.1370.120">
    <property type="match status" value="1"/>
</dbReference>
<organism evidence="10">
    <name type="scientific">Thermodesulfovibrio aggregans</name>
    <dbReference type="NCBI Taxonomy" id="86166"/>
    <lineage>
        <taxon>Bacteria</taxon>
        <taxon>Pseudomonadati</taxon>
        <taxon>Nitrospirota</taxon>
        <taxon>Thermodesulfovibrionia</taxon>
        <taxon>Thermodesulfovibrionales</taxon>
        <taxon>Thermodesulfovibrionaceae</taxon>
        <taxon>Thermodesulfovibrio</taxon>
    </lineage>
</organism>
<dbReference type="InterPro" id="IPR049371">
    <property type="entry name" value="GspD-like_N0"/>
</dbReference>
<comment type="similarity">
    <text evidence="2">Belongs to the bacterial secretin family. PilQ subfamily.</text>
</comment>
<protein>
    <submittedName>
        <fullName evidence="10">Type IV pilus secretin PilQ</fullName>
    </submittedName>
</protein>
<dbReference type="InterPro" id="IPR001775">
    <property type="entry name" value="GspD/PilQ"/>
</dbReference>